<comment type="caution">
    <text evidence="2">The sequence shown here is derived from an EMBL/GenBank/DDBJ whole genome shotgun (WGS) entry which is preliminary data.</text>
</comment>
<gene>
    <name evidence="2" type="ORF">LCGC14_2568390</name>
</gene>
<accession>A0A0F9DAS3</accession>
<reference evidence="2" key="1">
    <citation type="journal article" date="2015" name="Nature">
        <title>Complex archaea that bridge the gap between prokaryotes and eukaryotes.</title>
        <authorList>
            <person name="Spang A."/>
            <person name="Saw J.H."/>
            <person name="Jorgensen S.L."/>
            <person name="Zaremba-Niedzwiedzka K."/>
            <person name="Martijn J."/>
            <person name="Lind A.E."/>
            <person name="van Eijk R."/>
            <person name="Schleper C."/>
            <person name="Guy L."/>
            <person name="Ettema T.J."/>
        </authorList>
    </citation>
    <scope>NUCLEOTIDE SEQUENCE</scope>
</reference>
<dbReference type="InterPro" id="IPR011051">
    <property type="entry name" value="RmlC_Cupin_sf"/>
</dbReference>
<dbReference type="SUPFAM" id="SSF51182">
    <property type="entry name" value="RmlC-like cupins"/>
    <property type="match status" value="1"/>
</dbReference>
<dbReference type="InterPro" id="IPR013096">
    <property type="entry name" value="Cupin_2"/>
</dbReference>
<evidence type="ECO:0000313" key="2">
    <source>
        <dbReference type="EMBL" id="KKL09183.1"/>
    </source>
</evidence>
<dbReference type="EMBL" id="LAZR01042582">
    <property type="protein sequence ID" value="KKL09183.1"/>
    <property type="molecule type" value="Genomic_DNA"/>
</dbReference>
<dbReference type="Gene3D" id="2.60.120.10">
    <property type="entry name" value="Jelly Rolls"/>
    <property type="match status" value="1"/>
</dbReference>
<dbReference type="Pfam" id="PF07883">
    <property type="entry name" value="Cupin_2"/>
    <property type="match status" value="1"/>
</dbReference>
<feature type="domain" description="Cupin type-2" evidence="1">
    <location>
        <begin position="30"/>
        <end position="84"/>
    </location>
</feature>
<dbReference type="PANTHER" id="PTHR36440:SF1">
    <property type="entry name" value="PUTATIVE (AFU_ORTHOLOGUE AFUA_8G07350)-RELATED"/>
    <property type="match status" value="1"/>
</dbReference>
<sequence>MHKEVEKVWGKELWIVNGDYCGKKLMLKRGYRCSIHMHKKKDEVFYLIRGKVLIMVGDKTWIMNPEDSVHVPPNTWHNFTGLTDAQIIEFSSHHDEEDSYRKDVSGKSHLFQAYNDDGVVNDGVPIEKGAPIITSRTLDEIDRIDKETRENHPIYF</sequence>
<protein>
    <recommendedName>
        <fullName evidence="1">Cupin type-2 domain-containing protein</fullName>
    </recommendedName>
</protein>
<dbReference type="PANTHER" id="PTHR36440">
    <property type="entry name" value="PUTATIVE (AFU_ORTHOLOGUE AFUA_8G07350)-RELATED"/>
    <property type="match status" value="1"/>
</dbReference>
<evidence type="ECO:0000259" key="1">
    <source>
        <dbReference type="Pfam" id="PF07883"/>
    </source>
</evidence>
<name>A0A0F9DAS3_9ZZZZ</name>
<dbReference type="InterPro" id="IPR053146">
    <property type="entry name" value="QDO-like"/>
</dbReference>
<dbReference type="InterPro" id="IPR014710">
    <property type="entry name" value="RmlC-like_jellyroll"/>
</dbReference>
<organism evidence="2">
    <name type="scientific">marine sediment metagenome</name>
    <dbReference type="NCBI Taxonomy" id="412755"/>
    <lineage>
        <taxon>unclassified sequences</taxon>
        <taxon>metagenomes</taxon>
        <taxon>ecological metagenomes</taxon>
    </lineage>
</organism>
<dbReference type="AlphaFoldDB" id="A0A0F9DAS3"/>
<feature type="non-terminal residue" evidence="2">
    <location>
        <position position="156"/>
    </location>
</feature>
<proteinExistence type="predicted"/>